<protein>
    <recommendedName>
        <fullName evidence="9">STAS domain-containing protein</fullName>
    </recommendedName>
</protein>
<dbReference type="Pfam" id="PF01740">
    <property type="entry name" value="STAS"/>
    <property type="match status" value="1"/>
</dbReference>
<organism evidence="10 11">
    <name type="scientific">Huiozyma naganishii (strain ATCC MYA-139 / BCRC 22969 / CBS 8797 / KCTC 17520 / NBRC 10181 / NCYC 3082 / Yp74L-3)</name>
    <name type="common">Yeast</name>
    <name type="synonym">Kazachstania naganishii</name>
    <dbReference type="NCBI Taxonomy" id="1071383"/>
    <lineage>
        <taxon>Eukaryota</taxon>
        <taxon>Fungi</taxon>
        <taxon>Dikarya</taxon>
        <taxon>Ascomycota</taxon>
        <taxon>Saccharomycotina</taxon>
        <taxon>Saccharomycetes</taxon>
        <taxon>Saccharomycetales</taxon>
        <taxon>Saccharomycetaceae</taxon>
        <taxon>Huiozyma</taxon>
    </lineage>
</organism>
<feature type="transmembrane region" description="Helical" evidence="8">
    <location>
        <begin position="518"/>
        <end position="539"/>
    </location>
</feature>
<dbReference type="InterPro" id="IPR002645">
    <property type="entry name" value="STAS_dom"/>
</dbReference>
<evidence type="ECO:0000256" key="4">
    <source>
        <dbReference type="ARBA" id="ARBA00022692"/>
    </source>
</evidence>
<keyword evidence="4 8" id="KW-0812">Transmembrane</keyword>
<reference evidence="11" key="2">
    <citation type="submission" date="2012-08" db="EMBL/GenBank/DDBJ databases">
        <title>Genome sequence of Kazachstania naganishii.</title>
        <authorList>
            <person name="Gordon J.L."/>
            <person name="Armisen D."/>
            <person name="Proux-Wera E."/>
            <person name="OhEigeartaigh S.S."/>
            <person name="Byrne K.P."/>
            <person name="Wolfe K.H."/>
        </authorList>
    </citation>
    <scope>NUCLEOTIDE SEQUENCE [LARGE SCALE GENOMIC DNA]</scope>
    <source>
        <strain evidence="11">ATCC MYA-139 / BCRC 22969 / CBS 8797 / CCRC 22969 / KCTC 17520 / NBRC 10181 / NCYC 3082</strain>
    </source>
</reference>
<sequence length="1088" mass="121670">MGMSKAHRIKRPARQSISESISVSLGLQNNDARQSDNENPLQVLPGESSYLGRSYVSGLWSPTQRNNKSGYDLLPTSNEQAYSKPIHKSQMLHRQTQAIGENFSDSNGDEGSENKDLNEYIDLVEHNERKTANIDNVDQIGGLATGPQTTVPGNKTHPVTSPLSDEYGIPDENSRLLLTPVSSLSVAISDASSLTPEDYNGRARSPLNGINSTYGSQIPTLSSYSSAGMKIGPPITSKWDYISALSHDIVHYLPASILGLLLNILDALSYGMIIFPITEPIFSQLGPSGLSMFYISTVISQFTYSSGWSSFPCGIGSEMIEVTPFFHTMALTIMKTLGEERKNEIITTTIFCYVISSMFTGLTFFTLGKLKLGKLVGFFPRHILIGCIGGVGYFLLITGIEVCTRIAKFEYSIPFLLNLFTDEKTLFQWLLPTMLTIILIFTQNRFRNSLVLPSFYILTLILFHFIVAIVPNLSLTKLRNSGWIFPVAASNVTWYDHYKYFNFSDVHWALVIKQIPTMMALTFFGILHVPINVPALAMSLQMDKYDVDRELIAHGYSNFFSGLFGSIENYLVYTNSVLFIRAGADSALAGYILIVLTIIVMLIGPVIISFIPICIVGSLIFLLGYELLMEALVDTWGKLNTFEYVTVGIIILTMGIFDFVLGIIVGILIACFKFLIDSTHLQTVNGEFSGEVAKSTVYRDPIQTTFLDGVGEQIYVLKLQNLLFFGTIISIEEKIDKLLEISNNDSSKRRIKYLILDFKNINTDNIDYSAAEGFNRIRRFTQTKGIQLIISSIREKDGIYRAFNNVGLLEDVELFQDLNSSLEWCENELLHWYNELRTKAKARLRKLNNTANSVVSRLPVSASKQMDSRAITSADQSGRAAISNLMSLPTNTPRNHQMLTVAQDVFKNDEQTVSSLRKQLKTKDPLLPLLLLTLKQYRPDIGSNDKLARDKEIAIWSRLCPYFAKKTMMAQTTLQHCNKIFFLVQTGVLKAVFKLPQGCVYETMANRTCYGKIIDSGTTVDDADTSNPDFSKLFITTETDSELWVIDAAAMGRLEREDPELFIQLALLVMLIKDKRFKDLLGHALISA</sequence>
<dbReference type="GO" id="GO:0034618">
    <property type="term" value="F:arginine binding"/>
    <property type="evidence" value="ECO:0007669"/>
    <property type="project" value="EnsemblFungi"/>
</dbReference>
<evidence type="ECO:0000256" key="5">
    <source>
        <dbReference type="ARBA" id="ARBA00022970"/>
    </source>
</evidence>
<evidence type="ECO:0000256" key="7">
    <source>
        <dbReference type="ARBA" id="ARBA00023136"/>
    </source>
</evidence>
<feature type="transmembrane region" description="Helical" evidence="8">
    <location>
        <begin position="379"/>
        <end position="404"/>
    </location>
</feature>
<dbReference type="SUPFAM" id="SSF52091">
    <property type="entry name" value="SpoIIaa-like"/>
    <property type="match status" value="1"/>
</dbReference>
<dbReference type="OrthoDB" id="409725at2759"/>
<dbReference type="PANTHER" id="PTHR43310">
    <property type="entry name" value="SULFATE TRANSPORTER YBAR-RELATED"/>
    <property type="match status" value="1"/>
</dbReference>
<feature type="transmembrane region" description="Helical" evidence="8">
    <location>
        <begin position="455"/>
        <end position="475"/>
    </location>
</feature>
<feature type="transmembrane region" description="Helical" evidence="8">
    <location>
        <begin position="425"/>
        <end position="443"/>
    </location>
</feature>
<dbReference type="GO" id="GO:0034490">
    <property type="term" value="P:basic amino acid transmembrane import into vacuole"/>
    <property type="evidence" value="ECO:0007669"/>
    <property type="project" value="EnsemblFungi"/>
</dbReference>
<dbReference type="InterPro" id="IPR036513">
    <property type="entry name" value="STAS_dom_sf"/>
</dbReference>
<dbReference type="GO" id="GO:0000329">
    <property type="term" value="C:fungal-type vacuole membrane"/>
    <property type="evidence" value="ECO:0007669"/>
    <property type="project" value="EnsemblFungi"/>
</dbReference>
<evidence type="ECO:0000313" key="10">
    <source>
        <dbReference type="EMBL" id="CCK68533.1"/>
    </source>
</evidence>
<dbReference type="STRING" id="1071383.J7RG71"/>
<dbReference type="Proteomes" id="UP000006310">
    <property type="component" value="Chromosome 2"/>
</dbReference>
<evidence type="ECO:0000256" key="6">
    <source>
        <dbReference type="ARBA" id="ARBA00022989"/>
    </source>
</evidence>
<feature type="transmembrane region" description="Helical" evidence="8">
    <location>
        <begin position="345"/>
        <end position="367"/>
    </location>
</feature>
<evidence type="ECO:0000256" key="1">
    <source>
        <dbReference type="ARBA" id="ARBA00004128"/>
    </source>
</evidence>
<dbReference type="GeneID" id="34524183"/>
<dbReference type="PANTHER" id="PTHR43310:SF4">
    <property type="entry name" value="AFR304WP"/>
    <property type="match status" value="1"/>
</dbReference>
<dbReference type="RefSeq" id="XP_022462779.1">
    <property type="nucleotide sequence ID" value="XM_022611363.1"/>
</dbReference>
<dbReference type="PROSITE" id="PS50801">
    <property type="entry name" value="STAS"/>
    <property type="match status" value="1"/>
</dbReference>
<comment type="subcellular location">
    <subcellularLocation>
        <location evidence="1">Vacuole membrane</location>
        <topology evidence="1">Multi-pass membrane protein</topology>
    </subcellularLocation>
</comment>
<dbReference type="CDD" id="cd07042">
    <property type="entry name" value="STAS_SulP_like_sulfate_transporter"/>
    <property type="match status" value="1"/>
</dbReference>
<evidence type="ECO:0000313" key="11">
    <source>
        <dbReference type="Proteomes" id="UP000006310"/>
    </source>
</evidence>
<dbReference type="InterPro" id="IPR052706">
    <property type="entry name" value="Membrane-Transporter-like"/>
</dbReference>
<dbReference type="AlphaFoldDB" id="J7RG71"/>
<feature type="transmembrane region" description="Helical" evidence="8">
    <location>
        <begin position="592"/>
        <end position="625"/>
    </location>
</feature>
<keyword evidence="2" id="KW-0813">Transport</keyword>
<feature type="domain" description="STAS" evidence="9">
    <location>
        <begin position="712"/>
        <end position="825"/>
    </location>
</feature>
<accession>J7RG71</accession>
<feature type="transmembrane region" description="Helical" evidence="8">
    <location>
        <begin position="645"/>
        <end position="672"/>
    </location>
</feature>
<dbReference type="EMBL" id="HE978315">
    <property type="protein sequence ID" value="CCK68533.1"/>
    <property type="molecule type" value="Genomic_DNA"/>
</dbReference>
<keyword evidence="7 8" id="KW-0472">Membrane</keyword>
<dbReference type="Gene3D" id="3.30.750.24">
    <property type="entry name" value="STAS domain"/>
    <property type="match status" value="1"/>
</dbReference>
<evidence type="ECO:0000256" key="3">
    <source>
        <dbReference type="ARBA" id="ARBA00022554"/>
    </source>
</evidence>
<dbReference type="FunFam" id="3.30.750.24:FF:000012">
    <property type="entry name" value="Sulfate transporter family protein"/>
    <property type="match status" value="1"/>
</dbReference>
<evidence type="ECO:0000259" key="9">
    <source>
        <dbReference type="PROSITE" id="PS50801"/>
    </source>
</evidence>
<keyword evidence="3" id="KW-0926">Vacuole</keyword>
<dbReference type="KEGG" id="kng:KNAG_0B00860"/>
<evidence type="ECO:0000256" key="8">
    <source>
        <dbReference type="SAM" id="Phobius"/>
    </source>
</evidence>
<keyword evidence="6 8" id="KW-1133">Transmembrane helix</keyword>
<gene>
    <name evidence="10" type="primary">KNAG0B00860</name>
    <name evidence="10" type="ordered locus">KNAG_0B00860</name>
</gene>
<proteinExistence type="predicted"/>
<keyword evidence="11" id="KW-1185">Reference proteome</keyword>
<dbReference type="OMA" id="IEITPFY"/>
<keyword evidence="5" id="KW-0029">Amino-acid transport</keyword>
<name>J7RG71_HUIN7</name>
<reference evidence="10 11" key="1">
    <citation type="journal article" date="2011" name="Proc. Natl. Acad. Sci. U.S.A.">
        <title>Evolutionary erosion of yeast sex chromosomes by mating-type switching accidents.</title>
        <authorList>
            <person name="Gordon J.L."/>
            <person name="Armisen D."/>
            <person name="Proux-Wera E."/>
            <person name="Oheigeartaigh S.S."/>
            <person name="Byrne K.P."/>
            <person name="Wolfe K.H."/>
        </authorList>
    </citation>
    <scope>NUCLEOTIDE SEQUENCE [LARGE SCALE GENOMIC DNA]</scope>
    <source>
        <strain evidence="11">ATCC MYA-139 / BCRC 22969 / CBS 8797 / CCRC 22969 / KCTC 17520 / NBRC 10181 / NCYC 3082</strain>
    </source>
</reference>
<dbReference type="eggNOG" id="KOG0236">
    <property type="taxonomic scope" value="Eukaryota"/>
</dbReference>
<dbReference type="Pfam" id="PF00916">
    <property type="entry name" value="Sulfate_transp"/>
    <property type="match status" value="1"/>
</dbReference>
<dbReference type="HOGENOM" id="CLU_003182_0_2_1"/>
<dbReference type="InterPro" id="IPR011547">
    <property type="entry name" value="SLC26A/SulP_dom"/>
</dbReference>
<evidence type="ECO:0000256" key="2">
    <source>
        <dbReference type="ARBA" id="ARBA00022448"/>
    </source>
</evidence>
<feature type="transmembrane region" description="Helical" evidence="8">
    <location>
        <begin position="559"/>
        <end position="580"/>
    </location>
</feature>